<dbReference type="EMBL" id="CP116341">
    <property type="protein sequence ID" value="WOV83626.1"/>
    <property type="molecule type" value="Genomic_DNA"/>
</dbReference>
<sequence>MNKWQERFNQTEYVFGKEANVFIQEAAERFTIGKNVLAVAEGEGRNAVFLAEQGCDVTIWDFAQSGLDKAQALAKEKGVQLKTKVQDLQEADWSTDEYDAVICVFGHFNPELRMQTLKGIRQAVKPGGLFVTEVYAKEQIDYGTGGPKDIAYLYELADFDVFSDWEHLHFEKKEVVREEGAGHSGLSSVIQFVGRKK</sequence>
<dbReference type="PANTHER" id="PTHR43861">
    <property type="entry name" value="TRANS-ACONITATE 2-METHYLTRANSFERASE-RELATED"/>
    <property type="match status" value="1"/>
</dbReference>
<dbReference type="SUPFAM" id="SSF53335">
    <property type="entry name" value="S-adenosyl-L-methionine-dependent methyltransferases"/>
    <property type="match status" value="1"/>
</dbReference>
<keyword evidence="1" id="KW-0808">Transferase</keyword>
<keyword evidence="3" id="KW-0489">Methyltransferase</keyword>
<keyword evidence="4" id="KW-1185">Reference proteome</keyword>
<name>A0ABZ0KU06_9BACL</name>
<dbReference type="InterPro" id="IPR029063">
    <property type="entry name" value="SAM-dependent_MTases_sf"/>
</dbReference>
<dbReference type="GO" id="GO:0008168">
    <property type="term" value="F:methyltransferase activity"/>
    <property type="evidence" value="ECO:0007669"/>
    <property type="project" value="UniProtKB-KW"/>
</dbReference>
<accession>A0ABZ0KU06</accession>
<dbReference type="CDD" id="cd02440">
    <property type="entry name" value="AdoMet_MTases"/>
    <property type="match status" value="1"/>
</dbReference>
<dbReference type="Proteomes" id="UP001303532">
    <property type="component" value="Chromosome"/>
</dbReference>
<organism evidence="3 4">
    <name type="scientific">Sporosarcina jeotgali</name>
    <dbReference type="NCBI Taxonomy" id="3020056"/>
    <lineage>
        <taxon>Bacteria</taxon>
        <taxon>Bacillati</taxon>
        <taxon>Bacillota</taxon>
        <taxon>Bacilli</taxon>
        <taxon>Bacillales</taxon>
        <taxon>Caryophanaceae</taxon>
        <taxon>Sporosarcina</taxon>
    </lineage>
</organism>
<evidence type="ECO:0000259" key="2">
    <source>
        <dbReference type="Pfam" id="PF13649"/>
    </source>
</evidence>
<feature type="domain" description="Methyltransferase" evidence="2">
    <location>
        <begin position="36"/>
        <end position="128"/>
    </location>
</feature>
<dbReference type="RefSeq" id="WP_323691318.1">
    <property type="nucleotide sequence ID" value="NZ_CP116341.1"/>
</dbReference>
<dbReference type="Pfam" id="PF13649">
    <property type="entry name" value="Methyltransf_25"/>
    <property type="match status" value="1"/>
</dbReference>
<dbReference type="GO" id="GO:0032259">
    <property type="term" value="P:methylation"/>
    <property type="evidence" value="ECO:0007669"/>
    <property type="project" value="UniProtKB-KW"/>
</dbReference>
<protein>
    <submittedName>
        <fullName evidence="3">Class I SAM-dependent methyltransferase</fullName>
    </submittedName>
</protein>
<dbReference type="Gene3D" id="3.40.50.150">
    <property type="entry name" value="Vaccinia Virus protein VP39"/>
    <property type="match status" value="1"/>
</dbReference>
<dbReference type="InterPro" id="IPR041698">
    <property type="entry name" value="Methyltransf_25"/>
</dbReference>
<evidence type="ECO:0000313" key="4">
    <source>
        <dbReference type="Proteomes" id="UP001303532"/>
    </source>
</evidence>
<dbReference type="PANTHER" id="PTHR43861:SF3">
    <property type="entry name" value="PUTATIVE (AFU_ORTHOLOGUE AFUA_2G14390)-RELATED"/>
    <property type="match status" value="1"/>
</dbReference>
<proteinExistence type="predicted"/>
<reference evidence="3 4" key="1">
    <citation type="submission" date="2023-01" db="EMBL/GenBank/DDBJ databases">
        <title>Sporosarcina sp. nov., isolated from Korean tranditional fermented seafood 'Jeotgal'.</title>
        <authorList>
            <person name="Yang A.-I."/>
        </authorList>
    </citation>
    <scope>NUCLEOTIDE SEQUENCE [LARGE SCALE GENOMIC DNA]</scope>
    <source>
        <strain evidence="3 4">B2O-1</strain>
    </source>
</reference>
<gene>
    <name evidence="3" type="ORF">PGH26_12145</name>
</gene>
<evidence type="ECO:0000256" key="1">
    <source>
        <dbReference type="ARBA" id="ARBA00022679"/>
    </source>
</evidence>
<evidence type="ECO:0000313" key="3">
    <source>
        <dbReference type="EMBL" id="WOV83626.1"/>
    </source>
</evidence>